<dbReference type="OrthoDB" id="467081at2"/>
<evidence type="ECO:0000313" key="2">
    <source>
        <dbReference type="Proteomes" id="UP000239001"/>
    </source>
</evidence>
<dbReference type="Pfam" id="PF08869">
    <property type="entry name" value="XisI"/>
    <property type="match status" value="1"/>
</dbReference>
<gene>
    <name evidence="1" type="ORF">C7H19_12455</name>
</gene>
<protein>
    <submittedName>
        <fullName evidence="1">XisI protein</fullName>
    </submittedName>
</protein>
<name>A0A2T1LX79_9CHRO</name>
<evidence type="ECO:0000313" key="1">
    <source>
        <dbReference type="EMBL" id="PSF36775.1"/>
    </source>
</evidence>
<accession>A0A2T1LX79</accession>
<reference evidence="1 2" key="2">
    <citation type="submission" date="2018-03" db="EMBL/GenBank/DDBJ databases">
        <authorList>
            <person name="Keele B.F."/>
        </authorList>
    </citation>
    <scope>NUCLEOTIDE SEQUENCE [LARGE SCALE GENOMIC DNA]</scope>
    <source>
        <strain evidence="1 2">CCALA 016</strain>
    </source>
</reference>
<dbReference type="CDD" id="cd16382">
    <property type="entry name" value="XisI-like"/>
    <property type="match status" value="1"/>
</dbReference>
<dbReference type="InterPro" id="IPR035943">
    <property type="entry name" value="XisI-like_sf"/>
</dbReference>
<reference evidence="1 2" key="1">
    <citation type="submission" date="2018-03" db="EMBL/GenBank/DDBJ databases">
        <title>The ancient ancestry and fast evolution of plastids.</title>
        <authorList>
            <person name="Moore K.R."/>
            <person name="Magnabosco C."/>
            <person name="Momper L."/>
            <person name="Gold D.A."/>
            <person name="Bosak T."/>
            <person name="Fournier G.P."/>
        </authorList>
    </citation>
    <scope>NUCLEOTIDE SEQUENCE [LARGE SCALE GENOMIC DNA]</scope>
    <source>
        <strain evidence="1 2">CCALA 016</strain>
    </source>
</reference>
<dbReference type="AlphaFoldDB" id="A0A2T1LX79"/>
<comment type="caution">
    <text evidence="1">The sequence shown here is derived from an EMBL/GenBank/DDBJ whole genome shotgun (WGS) entry which is preliminary data.</text>
</comment>
<organism evidence="1 2">
    <name type="scientific">Aphanothece hegewaldii CCALA 016</name>
    <dbReference type="NCBI Taxonomy" id="2107694"/>
    <lineage>
        <taxon>Bacteria</taxon>
        <taxon>Bacillati</taxon>
        <taxon>Cyanobacteriota</taxon>
        <taxon>Cyanophyceae</taxon>
        <taxon>Oscillatoriophycideae</taxon>
        <taxon>Chroococcales</taxon>
        <taxon>Aphanothecaceae</taxon>
        <taxon>Aphanothece</taxon>
    </lineage>
</organism>
<dbReference type="RefSeq" id="WP_106457206.1">
    <property type="nucleotide sequence ID" value="NZ_PXOH01000012.1"/>
</dbReference>
<keyword evidence="2" id="KW-1185">Reference proteome</keyword>
<dbReference type="Proteomes" id="UP000239001">
    <property type="component" value="Unassembled WGS sequence"/>
</dbReference>
<dbReference type="SUPFAM" id="SSF143847">
    <property type="entry name" value="XisI-like"/>
    <property type="match status" value="1"/>
</dbReference>
<proteinExistence type="predicted"/>
<dbReference type="Gene3D" id="3.30.310.110">
    <property type="entry name" value="XisI-like"/>
    <property type="match status" value="1"/>
</dbReference>
<dbReference type="InterPro" id="IPR014968">
    <property type="entry name" value="XisI"/>
</dbReference>
<dbReference type="EMBL" id="PXOH01000012">
    <property type="protein sequence ID" value="PSF36775.1"/>
    <property type="molecule type" value="Genomic_DNA"/>
</dbReference>
<sequence length="112" mass="13098">MDKINLYRQHIQELLTERAKRRSPNDPVTSETVFDTVNERYLLVHVGWKNNNTRIYGCIIHVDLKDEKIWVQYDGTEDAIADQLVERGVPKKDIVLAYHAPNVRQYTEFALG</sequence>